<keyword evidence="2" id="KW-0949">S-adenosyl-L-methionine</keyword>
<evidence type="ECO:0000256" key="3">
    <source>
        <dbReference type="ARBA" id="ARBA00023015"/>
    </source>
</evidence>
<dbReference type="InterPro" id="IPR025799">
    <property type="entry name" value="Arg_MeTrfase"/>
</dbReference>
<keyword evidence="4" id="KW-0804">Transcription</keyword>
<feature type="region of interest" description="Disordered" evidence="7">
    <location>
        <begin position="219"/>
        <end position="248"/>
    </location>
</feature>
<dbReference type="PANTHER" id="PTHR11006">
    <property type="entry name" value="PROTEIN ARGININE N-METHYLTRANSFERASE"/>
    <property type="match status" value="1"/>
</dbReference>
<proteinExistence type="predicted"/>
<dbReference type="SUPFAM" id="SSF53335">
    <property type="entry name" value="S-adenosyl-L-methionine-dependent methyltransferases"/>
    <property type="match status" value="1"/>
</dbReference>
<dbReference type="GO" id="GO:0035242">
    <property type="term" value="F:protein-arginine omega-N asymmetric methyltransferase activity"/>
    <property type="evidence" value="ECO:0007669"/>
    <property type="project" value="UniProtKB-EC"/>
</dbReference>
<dbReference type="PANTHER" id="PTHR11006:SF10">
    <property type="entry name" value="HISTONE-ARGININE METHYLTRANSFERASE CARMER-RELATED"/>
    <property type="match status" value="1"/>
</dbReference>
<name>A0A835SYT7_CHLIN</name>
<feature type="region of interest" description="Disordered" evidence="7">
    <location>
        <begin position="657"/>
        <end position="689"/>
    </location>
</feature>
<gene>
    <name evidence="8" type="ORF">HXX76_008888</name>
</gene>
<comment type="caution">
    <text evidence="8">The sequence shown here is derived from an EMBL/GenBank/DDBJ whole genome shotgun (WGS) entry which is preliminary data.</text>
</comment>
<dbReference type="PROSITE" id="PS50005">
    <property type="entry name" value="TPR"/>
    <property type="match status" value="1"/>
</dbReference>
<dbReference type="SUPFAM" id="SSF48452">
    <property type="entry name" value="TPR-like"/>
    <property type="match status" value="1"/>
</dbReference>
<dbReference type="CDD" id="cd02440">
    <property type="entry name" value="AdoMet_MTases"/>
    <property type="match status" value="1"/>
</dbReference>
<dbReference type="Gene3D" id="3.40.50.150">
    <property type="entry name" value="Vaccinia Virus protein VP39"/>
    <property type="match status" value="1"/>
</dbReference>
<keyword evidence="3" id="KW-0805">Transcription regulation</keyword>
<evidence type="ECO:0000313" key="9">
    <source>
        <dbReference type="Proteomes" id="UP000650467"/>
    </source>
</evidence>
<dbReference type="InterPro" id="IPR019734">
    <property type="entry name" value="TPR_rpt"/>
</dbReference>
<feature type="compositionally biased region" description="Pro residues" evidence="7">
    <location>
        <begin position="662"/>
        <end position="676"/>
    </location>
</feature>
<dbReference type="Proteomes" id="UP000650467">
    <property type="component" value="Unassembled WGS sequence"/>
</dbReference>
<feature type="repeat" description="TPR" evidence="6">
    <location>
        <begin position="32"/>
        <end position="65"/>
    </location>
</feature>
<keyword evidence="6" id="KW-0802">TPR repeat</keyword>
<reference evidence="8" key="1">
    <citation type="journal article" date="2020" name="bioRxiv">
        <title>Comparative genomics of Chlamydomonas.</title>
        <authorList>
            <person name="Craig R.J."/>
            <person name="Hasan A.R."/>
            <person name="Ness R.W."/>
            <person name="Keightley P.D."/>
        </authorList>
    </citation>
    <scope>NUCLEOTIDE SEQUENCE</scope>
    <source>
        <strain evidence="8">SAG 7.73</strain>
    </source>
</reference>
<protein>
    <recommendedName>
        <fullName evidence="1">type I protein arginine methyltransferase</fullName>
        <ecNumber evidence="1">2.1.1.319</ecNumber>
    </recommendedName>
</protein>
<organism evidence="8 9">
    <name type="scientific">Chlamydomonas incerta</name>
    <dbReference type="NCBI Taxonomy" id="51695"/>
    <lineage>
        <taxon>Eukaryota</taxon>
        <taxon>Viridiplantae</taxon>
        <taxon>Chlorophyta</taxon>
        <taxon>core chlorophytes</taxon>
        <taxon>Chlorophyceae</taxon>
        <taxon>CS clade</taxon>
        <taxon>Chlamydomonadales</taxon>
        <taxon>Chlamydomonadaceae</taxon>
        <taxon>Chlamydomonas</taxon>
    </lineage>
</organism>
<evidence type="ECO:0000256" key="1">
    <source>
        <dbReference type="ARBA" id="ARBA00011925"/>
    </source>
</evidence>
<dbReference type="GO" id="GO:0070611">
    <property type="term" value="F:histone H3R2 methyltransferase activity"/>
    <property type="evidence" value="ECO:0007669"/>
    <property type="project" value="TreeGrafter"/>
</dbReference>
<feature type="region of interest" description="Disordered" evidence="7">
    <location>
        <begin position="488"/>
        <end position="537"/>
    </location>
</feature>
<dbReference type="EMBL" id="JAEHOC010000021">
    <property type="protein sequence ID" value="KAG2432543.1"/>
    <property type="molecule type" value="Genomic_DNA"/>
</dbReference>
<dbReference type="InterPro" id="IPR029063">
    <property type="entry name" value="SAM-dependent_MTases_sf"/>
</dbReference>
<dbReference type="AlphaFoldDB" id="A0A835SYT7"/>
<feature type="compositionally biased region" description="Low complexity" evidence="7">
    <location>
        <begin position="228"/>
        <end position="246"/>
    </location>
</feature>
<dbReference type="Gene3D" id="1.25.40.10">
    <property type="entry name" value="Tetratricopeptide repeat domain"/>
    <property type="match status" value="1"/>
</dbReference>
<keyword evidence="9" id="KW-1185">Reference proteome</keyword>
<feature type="compositionally biased region" description="Low complexity" evidence="7">
    <location>
        <begin position="512"/>
        <end position="522"/>
    </location>
</feature>
<dbReference type="OrthoDB" id="412876at2759"/>
<feature type="compositionally biased region" description="Gly residues" evidence="7">
    <location>
        <begin position="497"/>
        <end position="511"/>
    </location>
</feature>
<feature type="compositionally biased region" description="Low complexity" evidence="7">
    <location>
        <begin position="677"/>
        <end position="689"/>
    </location>
</feature>
<evidence type="ECO:0000256" key="7">
    <source>
        <dbReference type="SAM" id="MobiDB-lite"/>
    </source>
</evidence>
<dbReference type="Gene3D" id="2.70.160.11">
    <property type="entry name" value="Hnrnp arginine n-methyltransferase1"/>
    <property type="match status" value="2"/>
</dbReference>
<sequence length="1034" mass="103076">MVAMGRQSLEHGKLDTALTILSKVVSQAPNHALAWFSLGRAHLLRNSHDVAAKCYHRAATLAASQRGGPANLLQVARDNMVLCGEKVLPRDWLPALQDAHIAAAWAEALQHHAAAAAAAVAATPQRDAALRAVVVGGLGLQALLLHALLSCHRRGEADATAGGGGGGGDAAAGGEADATAAGVEVTWVHGDDLSRVLAAMMAVSASVPAEELTTTTAWPDAAAPPPAAAAAGGEAAVDGGSADQQQAGGGEGGLQLQLVVAAGLCTARLALREWAAALAQARPRLAPGAALCPSAARLVGVLASSADLVGMNQVDLGAMAGDSGGLRYGPANELLWRPARSMQVSGFRYSLLSEPFLLLPEISAAQLMLQPQQVLGGGGGGSSSSESTAAATAAVARRHEVTVAPTAAGRADCVITWVEYELAPGRWLSYAPHELQGRADPPALSPHVWQRVQYLSASPAVQPGTPVGLQVTLSGGGNDVRVEYDEDVLPPLPAAGDGVGADADGGGGGLPAGEPLDGGSSSSDDEEEAGAAAAKSESADAAADAAAATAAAAKAQSGMLLPYHMSMLNDRMRTRSYAAGIRAAVAEAQAQRAGGAEPLVVLDVGAGTGLLSMMAARAGAEMVVGCERELALAVAAGALVAENELGDRVRIVQAHSKSLSVAPPPPPPPQPSPQDQPQPKEVGAAAAATAAAGDTAAASSTASATATAAGAAATAAPGSAGAAAGASRQLPARAGLVVHEIFGTDPLSEHILPSLAQVQESLAAPDAAFLPSAFRIVAALAHSPGLQAALRHVAPPIGLRGGAAGGADAAAGGLSAEAAARLERVLPAAAGAALQAWVPWKAEVDLMRAPDLRLLTRPVSVATLSLQAARPLPRAFRAAADAEPLPAPTPLAELGFTRCDPDGQPLPAPAAAPAPAASAAATTAATATATETAAAAAEVEPPVGNCVVFWFEADCGAGGWISTAPGSGSTYHGHWIQNVQFLPEPLPVVAPGLVAAGGLRVRISAECVMDRVRLSAEWAQLGDESSSSSSGDDE</sequence>
<dbReference type="EC" id="2.1.1.319" evidence="1"/>
<accession>A0A835SYT7</accession>
<comment type="catalytic activity">
    <reaction evidence="5">
        <text>L-arginyl-[protein] + 2 S-adenosyl-L-methionine = N(omega),N(omega)-dimethyl-L-arginyl-[protein] + 2 S-adenosyl-L-homocysteine + 2 H(+)</text>
        <dbReference type="Rhea" id="RHEA:48096"/>
        <dbReference type="Rhea" id="RHEA-COMP:10532"/>
        <dbReference type="Rhea" id="RHEA-COMP:11991"/>
        <dbReference type="ChEBI" id="CHEBI:15378"/>
        <dbReference type="ChEBI" id="CHEBI:29965"/>
        <dbReference type="ChEBI" id="CHEBI:57856"/>
        <dbReference type="ChEBI" id="CHEBI:59789"/>
        <dbReference type="ChEBI" id="CHEBI:61897"/>
        <dbReference type="EC" id="2.1.1.319"/>
    </reaction>
</comment>
<evidence type="ECO:0000256" key="5">
    <source>
        <dbReference type="ARBA" id="ARBA00049086"/>
    </source>
</evidence>
<evidence type="ECO:0000313" key="8">
    <source>
        <dbReference type="EMBL" id="KAG2432543.1"/>
    </source>
</evidence>
<evidence type="ECO:0000256" key="4">
    <source>
        <dbReference type="ARBA" id="ARBA00023163"/>
    </source>
</evidence>
<evidence type="ECO:0000256" key="2">
    <source>
        <dbReference type="ARBA" id="ARBA00022691"/>
    </source>
</evidence>
<evidence type="ECO:0000256" key="6">
    <source>
        <dbReference type="PROSITE-ProRule" id="PRU00339"/>
    </source>
</evidence>
<dbReference type="InterPro" id="IPR011990">
    <property type="entry name" value="TPR-like_helical_dom_sf"/>
</dbReference>